<evidence type="ECO:0000313" key="2">
    <source>
        <dbReference type="EMBL" id="MBK0332065.1"/>
    </source>
</evidence>
<comment type="caution">
    <text evidence="2">The sequence shown here is derived from an EMBL/GenBank/DDBJ whole genome shotgun (WGS) entry which is preliminary data.</text>
</comment>
<accession>A0ABS1BDJ4</accession>
<evidence type="ECO:0000313" key="3">
    <source>
        <dbReference type="Proteomes" id="UP000612352"/>
    </source>
</evidence>
<organism evidence="2 3">
    <name type="scientific">Brachybacterium halotolerans</name>
    <dbReference type="NCBI Taxonomy" id="2795215"/>
    <lineage>
        <taxon>Bacteria</taxon>
        <taxon>Bacillati</taxon>
        <taxon>Actinomycetota</taxon>
        <taxon>Actinomycetes</taxon>
        <taxon>Micrococcales</taxon>
        <taxon>Dermabacteraceae</taxon>
        <taxon>Brachybacterium</taxon>
    </lineage>
</organism>
<gene>
    <name evidence="2" type="ORF">I8D64_11710</name>
</gene>
<keyword evidence="3" id="KW-1185">Reference proteome</keyword>
<name>A0ABS1BDJ4_9MICO</name>
<protein>
    <submittedName>
        <fullName evidence="2">Uncharacterized protein</fullName>
    </submittedName>
</protein>
<reference evidence="2 3" key="1">
    <citation type="submission" date="2020-12" db="EMBL/GenBank/DDBJ databases">
        <title>Brachybacterium sp. MASK1Z-5, whole genome shotgun sequence.</title>
        <authorList>
            <person name="Tuo L."/>
        </authorList>
    </citation>
    <scope>NUCLEOTIDE SEQUENCE [LARGE SCALE GENOMIC DNA]</scope>
    <source>
        <strain evidence="2 3">MASK1Z-5</strain>
    </source>
</reference>
<sequence length="113" mass="12193">MADYLNREDLDIEGLAQRLLIDPDEARQLEAGALEPTAGQLHRLVSTGVLNGAPEVRCEHKASDGRGGGWHHHTGPHAWDGLANHGGQCPWEQALLNAARESAERDPSSLLSC</sequence>
<proteinExistence type="predicted"/>
<dbReference type="Proteomes" id="UP000612352">
    <property type="component" value="Unassembled WGS sequence"/>
</dbReference>
<evidence type="ECO:0000256" key="1">
    <source>
        <dbReference type="SAM" id="MobiDB-lite"/>
    </source>
</evidence>
<feature type="region of interest" description="Disordered" evidence="1">
    <location>
        <begin position="59"/>
        <end position="84"/>
    </location>
</feature>
<dbReference type="EMBL" id="JAEDAJ010000006">
    <property type="protein sequence ID" value="MBK0332065.1"/>
    <property type="molecule type" value="Genomic_DNA"/>
</dbReference>
<dbReference type="RefSeq" id="WP_200502944.1">
    <property type="nucleotide sequence ID" value="NZ_JAEDAJ010000006.1"/>
</dbReference>